<evidence type="ECO:0000256" key="2">
    <source>
        <dbReference type="ARBA" id="ARBA00022617"/>
    </source>
</evidence>
<evidence type="ECO:0000313" key="10">
    <source>
        <dbReference type="Proteomes" id="UP000482155"/>
    </source>
</evidence>
<organism evidence="9 10">
    <name type="scientific">Noviherbaspirillum galbum</name>
    <dbReference type="NCBI Taxonomy" id="2709383"/>
    <lineage>
        <taxon>Bacteria</taxon>
        <taxon>Pseudomonadati</taxon>
        <taxon>Pseudomonadota</taxon>
        <taxon>Betaproteobacteria</taxon>
        <taxon>Burkholderiales</taxon>
        <taxon>Oxalobacteraceae</taxon>
        <taxon>Noviherbaspirillum</taxon>
    </lineage>
</organism>
<feature type="domain" description="Cytochrome c" evidence="8">
    <location>
        <begin position="27"/>
        <end position="105"/>
    </location>
</feature>
<keyword evidence="5 6" id="KW-0408">Iron</keyword>
<dbReference type="SUPFAM" id="SSF46626">
    <property type="entry name" value="Cytochrome c"/>
    <property type="match status" value="1"/>
</dbReference>
<keyword evidence="3 6" id="KW-0479">Metal-binding</keyword>
<keyword evidence="1" id="KW-0813">Transport</keyword>
<evidence type="ECO:0000256" key="7">
    <source>
        <dbReference type="SAM" id="SignalP"/>
    </source>
</evidence>
<comment type="caution">
    <text evidence="9">The sequence shown here is derived from an EMBL/GenBank/DDBJ whole genome shotgun (WGS) entry which is preliminary data.</text>
</comment>
<feature type="chain" id="PRO_5025501597" evidence="7">
    <location>
        <begin position="24"/>
        <end position="110"/>
    </location>
</feature>
<dbReference type="PANTHER" id="PTHR33751:SF9">
    <property type="entry name" value="CYTOCHROME C4"/>
    <property type="match status" value="1"/>
</dbReference>
<reference evidence="9 10" key="1">
    <citation type="submission" date="2020-02" db="EMBL/GenBank/DDBJ databases">
        <authorList>
            <person name="Kim M.K."/>
        </authorList>
    </citation>
    <scope>NUCLEOTIDE SEQUENCE [LARGE SCALE GENOMIC DNA]</scope>
    <source>
        <strain evidence="9 10">17J57-3</strain>
    </source>
</reference>
<evidence type="ECO:0000256" key="6">
    <source>
        <dbReference type="PROSITE-ProRule" id="PRU00433"/>
    </source>
</evidence>
<keyword evidence="2 6" id="KW-0349">Heme</keyword>
<dbReference type="Gene3D" id="1.10.760.10">
    <property type="entry name" value="Cytochrome c-like domain"/>
    <property type="match status" value="1"/>
</dbReference>
<dbReference type="InterPro" id="IPR009056">
    <property type="entry name" value="Cyt_c-like_dom"/>
</dbReference>
<accession>A0A6B3SN73</accession>
<dbReference type="InterPro" id="IPR036909">
    <property type="entry name" value="Cyt_c-like_dom_sf"/>
</dbReference>
<dbReference type="GO" id="GO:0009055">
    <property type="term" value="F:electron transfer activity"/>
    <property type="evidence" value="ECO:0007669"/>
    <property type="project" value="InterPro"/>
</dbReference>
<evidence type="ECO:0000256" key="5">
    <source>
        <dbReference type="ARBA" id="ARBA00023004"/>
    </source>
</evidence>
<proteinExistence type="predicted"/>
<evidence type="ECO:0000313" key="9">
    <source>
        <dbReference type="EMBL" id="NEX61898.1"/>
    </source>
</evidence>
<dbReference type="GO" id="GO:0046872">
    <property type="term" value="F:metal ion binding"/>
    <property type="evidence" value="ECO:0007669"/>
    <property type="project" value="UniProtKB-KW"/>
</dbReference>
<evidence type="ECO:0000259" key="8">
    <source>
        <dbReference type="PROSITE" id="PS51007"/>
    </source>
</evidence>
<feature type="signal peptide" evidence="7">
    <location>
        <begin position="1"/>
        <end position="23"/>
    </location>
</feature>
<dbReference type="GO" id="GO:0020037">
    <property type="term" value="F:heme binding"/>
    <property type="evidence" value="ECO:0007669"/>
    <property type="project" value="InterPro"/>
</dbReference>
<dbReference type="RefSeq" id="WP_163963585.1">
    <property type="nucleotide sequence ID" value="NZ_JAAIVB010000040.1"/>
</dbReference>
<keyword evidence="4" id="KW-0249">Electron transport</keyword>
<keyword evidence="7" id="KW-0732">Signal</keyword>
<keyword evidence="10" id="KW-1185">Reference proteome</keyword>
<evidence type="ECO:0000256" key="3">
    <source>
        <dbReference type="ARBA" id="ARBA00022723"/>
    </source>
</evidence>
<dbReference type="InterPro" id="IPR050597">
    <property type="entry name" value="Cytochrome_c_Oxidase_Subunit"/>
</dbReference>
<dbReference type="Pfam" id="PF00034">
    <property type="entry name" value="Cytochrom_C"/>
    <property type="match status" value="1"/>
</dbReference>
<evidence type="ECO:0000256" key="1">
    <source>
        <dbReference type="ARBA" id="ARBA00022448"/>
    </source>
</evidence>
<dbReference type="Proteomes" id="UP000482155">
    <property type="component" value="Unassembled WGS sequence"/>
</dbReference>
<dbReference type="EMBL" id="JAAIVB010000040">
    <property type="protein sequence ID" value="NEX61898.1"/>
    <property type="molecule type" value="Genomic_DNA"/>
</dbReference>
<dbReference type="AlphaFoldDB" id="A0A6B3SN73"/>
<sequence length="110" mass="11919">MTIRRFALAMGVAGVLLCTQSMAQDKQDPKAGKEKAQSCAMCHGNEGMAQMPNAPHLAGQPTAYLAEQLKAFRSGARKNEIMSVIAKPLSDADIDNLAAYYSSFEIQLKR</sequence>
<dbReference type="PROSITE" id="PS51007">
    <property type="entry name" value="CYTC"/>
    <property type="match status" value="1"/>
</dbReference>
<name>A0A6B3SN73_9BURK</name>
<protein>
    <submittedName>
        <fullName evidence="9">Cytochrome c</fullName>
    </submittedName>
</protein>
<dbReference type="PANTHER" id="PTHR33751">
    <property type="entry name" value="CBB3-TYPE CYTOCHROME C OXIDASE SUBUNIT FIXP"/>
    <property type="match status" value="1"/>
</dbReference>
<evidence type="ECO:0000256" key="4">
    <source>
        <dbReference type="ARBA" id="ARBA00022982"/>
    </source>
</evidence>
<gene>
    <name evidence="9" type="ORF">G3574_12485</name>
</gene>